<keyword evidence="3" id="KW-0325">Glycoprotein</keyword>
<dbReference type="PROSITE" id="PS51034">
    <property type="entry name" value="ZP_2"/>
    <property type="match status" value="1"/>
</dbReference>
<dbReference type="Proteomes" id="UP000823872">
    <property type="component" value="Chromosome D2"/>
</dbReference>
<proteinExistence type="predicted"/>
<reference evidence="9" key="2">
    <citation type="submission" date="2025-08" db="UniProtKB">
        <authorList>
            <consortium name="Ensembl"/>
        </authorList>
    </citation>
    <scope>IDENTIFICATION</scope>
    <source>
        <strain evidence="9">breed Abyssinian</strain>
    </source>
</reference>
<evidence type="ECO:0000313" key="9">
    <source>
        <dbReference type="Ensembl" id="ENSFCTP00005018475.1"/>
    </source>
</evidence>
<keyword evidence="6" id="KW-0812">Transmembrane</keyword>
<dbReference type="InterPro" id="IPR000859">
    <property type="entry name" value="CUB_dom"/>
</dbReference>
<reference evidence="9" key="3">
    <citation type="submission" date="2025-09" db="UniProtKB">
        <authorList>
            <consortium name="Ensembl"/>
        </authorList>
    </citation>
    <scope>IDENTIFICATION</scope>
    <source>
        <strain evidence="9">breed Abyssinian</strain>
    </source>
</reference>
<dbReference type="InterPro" id="IPR035914">
    <property type="entry name" value="Sperma_CUB_dom_sf"/>
</dbReference>
<dbReference type="SUPFAM" id="SSF49854">
    <property type="entry name" value="Spermadhesin, CUB domain"/>
    <property type="match status" value="2"/>
</dbReference>
<sequence>METPGQGSAGSIPGRGQHRAASHSRLLGPGVHAAAASRGQRRNLSSTACVSARVDGGEKAQRLPARQASIPRPAAPCPVGKELGTGDAHARASQPQQRGSKPAREELKDRACAPTAPRPTKGAVRRRGARLAGTQADLSTLVRGSSRWCGRRLSGRPGGLVLLGESIVRLDPSGGCKNENIKVFDGNSTKGSLLGKVCSKHDYVPVFESSSDTLTVQIVTDSVRMQRTVFIFYYYFSPGTSIPNCGGYLDASEGSFTSPNYPNPHPALAYCVWHIQVEKDYKIKLHFKDIFIEVDEYCRFDFIAVYDGSSTTSGLLGQVCGYVKPTFESSSDSLTVVLSTDYANSYRGFTASYTSVYAGNVNTTSLTCSSDKMRVIISKSYLGLLKYSENNLQLNDPTCRPKISNVVEFSIPLDGCGTVKKVEDHSITYTNIITLIPSSASEVITRQKHLQIVLKCEMERNSTVEMMYITEDDIIQNQNVLGKYNTSMALFESNSFEKPLLESPYYVDLNQTLFVQVSVHTSDPDLVVFLDTCIASPTSDFASPTYDLIKSGCSRDETCEVYPFSGHYGRFQFNAFKFLRKLGSVYLQCKILICDSSDHQSRCNQGCVSRRKRDISSYKWKADSVIGPIRLKRDQSASGNSGFQYQTHGEETQNQPFNSLQLCLFMALALNVVIVATITARHFVKQRTDYKYQKLQNMN</sequence>
<evidence type="ECO:0000256" key="4">
    <source>
        <dbReference type="PROSITE-ProRule" id="PRU00059"/>
    </source>
</evidence>
<organism evidence="9 10">
    <name type="scientific">Felis catus</name>
    <name type="common">Cat</name>
    <name type="synonym">Felis silvestris catus</name>
    <dbReference type="NCBI Taxonomy" id="9685"/>
    <lineage>
        <taxon>Eukaryota</taxon>
        <taxon>Metazoa</taxon>
        <taxon>Chordata</taxon>
        <taxon>Craniata</taxon>
        <taxon>Vertebrata</taxon>
        <taxon>Euteleostomi</taxon>
        <taxon>Mammalia</taxon>
        <taxon>Eutheria</taxon>
        <taxon>Laurasiatheria</taxon>
        <taxon>Carnivora</taxon>
        <taxon>Feliformia</taxon>
        <taxon>Felidae</taxon>
        <taxon>Felinae</taxon>
        <taxon>Felis</taxon>
    </lineage>
</organism>
<dbReference type="PANTHER" id="PTHR14002">
    <property type="entry name" value="ENDOGLIN/TGF-BETA RECEPTOR TYPE III"/>
    <property type="match status" value="1"/>
</dbReference>
<dbReference type="Gene3D" id="2.60.120.290">
    <property type="entry name" value="Spermadhesin, CUB domain"/>
    <property type="match status" value="2"/>
</dbReference>
<dbReference type="Gene3D" id="2.60.40.4100">
    <property type="entry name" value="Zona pellucida, ZP-C domain"/>
    <property type="match status" value="1"/>
</dbReference>
<evidence type="ECO:0000256" key="6">
    <source>
        <dbReference type="SAM" id="Phobius"/>
    </source>
</evidence>
<accession>A0ABI7X7G8</accession>
<keyword evidence="1" id="KW-0732">Signal</keyword>
<gene>
    <name evidence="9" type="primary">HNRNPLL</name>
</gene>
<keyword evidence="6" id="KW-0472">Membrane</keyword>
<name>A0ABI7X7G8_FELCA</name>
<dbReference type="Gene3D" id="2.60.40.3210">
    <property type="entry name" value="Zona pellucida, ZP-N domain"/>
    <property type="match status" value="1"/>
</dbReference>
<keyword evidence="10" id="KW-1185">Reference proteome</keyword>
<feature type="domain" description="ZP" evidence="8">
    <location>
        <begin position="367"/>
        <end position="610"/>
    </location>
</feature>
<dbReference type="PRINTS" id="PR00023">
    <property type="entry name" value="ZPELLUCIDA"/>
</dbReference>
<dbReference type="InterPro" id="IPR055355">
    <property type="entry name" value="ZP-C"/>
</dbReference>
<feature type="compositionally biased region" description="Basic and acidic residues" evidence="5">
    <location>
        <begin position="102"/>
        <end position="111"/>
    </location>
</feature>
<reference evidence="9 10" key="1">
    <citation type="submission" date="2021-02" db="EMBL/GenBank/DDBJ databases">
        <title>Safari Cat Assemblies.</title>
        <authorList>
            <person name="Bredemeyer K.R."/>
            <person name="Murphy W.J."/>
        </authorList>
    </citation>
    <scope>NUCLEOTIDE SEQUENCE [LARGE SCALE GENOMIC DNA]</scope>
</reference>
<dbReference type="InterPro" id="IPR042235">
    <property type="entry name" value="ZP-C_dom"/>
</dbReference>
<dbReference type="InterPro" id="IPR055356">
    <property type="entry name" value="ZP-N"/>
</dbReference>
<dbReference type="PROSITE" id="PS01180">
    <property type="entry name" value="CUB"/>
    <property type="match status" value="2"/>
</dbReference>
<dbReference type="SMART" id="SM00241">
    <property type="entry name" value="ZP"/>
    <property type="match status" value="1"/>
</dbReference>
<feature type="domain" description="CUB" evidence="7">
    <location>
        <begin position="112"/>
        <end position="237"/>
    </location>
</feature>
<evidence type="ECO:0000313" key="10">
    <source>
        <dbReference type="Proteomes" id="UP000823872"/>
    </source>
</evidence>
<dbReference type="Pfam" id="PF00100">
    <property type="entry name" value="Zona_pellucida"/>
    <property type="match status" value="1"/>
</dbReference>
<feature type="transmembrane region" description="Helical" evidence="6">
    <location>
        <begin position="664"/>
        <end position="684"/>
    </location>
</feature>
<dbReference type="InterPro" id="IPR048290">
    <property type="entry name" value="ZP_chr"/>
</dbReference>
<comment type="caution">
    <text evidence="4">Lacks conserved residue(s) required for the propagation of feature annotation.</text>
</comment>
<protein>
    <recommendedName>
        <fullName evidence="11">CUB and zona pellucida like domains 1</fullName>
    </recommendedName>
</protein>
<dbReference type="Ensembl" id="ENSFCTT00005028365.1">
    <property type="protein sequence ID" value="ENSFCTP00005018475.1"/>
    <property type="gene ID" value="ENSFCTG00005010157.1"/>
</dbReference>
<evidence type="ECO:0000256" key="1">
    <source>
        <dbReference type="ARBA" id="ARBA00022729"/>
    </source>
</evidence>
<dbReference type="InterPro" id="IPR001507">
    <property type="entry name" value="ZP_dom"/>
</dbReference>
<evidence type="ECO:0000259" key="8">
    <source>
        <dbReference type="PROSITE" id="PS51034"/>
    </source>
</evidence>
<dbReference type="SMART" id="SM00042">
    <property type="entry name" value="CUB"/>
    <property type="match status" value="2"/>
</dbReference>
<feature type="domain" description="CUB" evidence="7">
    <location>
        <begin position="245"/>
        <end position="356"/>
    </location>
</feature>
<dbReference type="PANTHER" id="PTHR14002:SF27">
    <property type="entry name" value="CUB AND ZONA PELLUCIDA-LIKE DOMAIN-CONTAINING PROTEIN 1"/>
    <property type="match status" value="1"/>
</dbReference>
<evidence type="ECO:0000256" key="5">
    <source>
        <dbReference type="SAM" id="MobiDB-lite"/>
    </source>
</evidence>
<evidence type="ECO:0008006" key="11">
    <source>
        <dbReference type="Google" id="ProtNLM"/>
    </source>
</evidence>
<feature type="region of interest" description="Disordered" evidence="5">
    <location>
        <begin position="1"/>
        <end position="130"/>
    </location>
</feature>
<dbReference type="Pfam" id="PF00431">
    <property type="entry name" value="CUB"/>
    <property type="match status" value="1"/>
</dbReference>
<evidence type="ECO:0000256" key="2">
    <source>
        <dbReference type="ARBA" id="ARBA00023157"/>
    </source>
</evidence>
<keyword evidence="6" id="KW-1133">Transmembrane helix</keyword>
<dbReference type="Pfam" id="PF23344">
    <property type="entry name" value="ZP-N"/>
    <property type="match status" value="1"/>
</dbReference>
<evidence type="ECO:0000259" key="7">
    <source>
        <dbReference type="PROSITE" id="PS01180"/>
    </source>
</evidence>
<keyword evidence="2" id="KW-1015">Disulfide bond</keyword>
<dbReference type="GeneTree" id="ENSGT00940000154525"/>
<dbReference type="CDD" id="cd00041">
    <property type="entry name" value="CUB"/>
    <property type="match status" value="2"/>
</dbReference>
<evidence type="ECO:0000256" key="3">
    <source>
        <dbReference type="ARBA" id="ARBA00023180"/>
    </source>
</evidence>